<dbReference type="RefSeq" id="WP_077379173.1">
    <property type="nucleotide sequence ID" value="NZ_FTPD01000019.1"/>
</dbReference>
<dbReference type="Proteomes" id="UP000188388">
    <property type="component" value="Unassembled WGS sequence"/>
</dbReference>
<keyword evidence="2" id="KW-1185">Reference proteome</keyword>
<evidence type="ECO:0000313" key="2">
    <source>
        <dbReference type="Proteomes" id="UP000188388"/>
    </source>
</evidence>
<evidence type="ECO:0000313" key="1">
    <source>
        <dbReference type="EMBL" id="SIT56164.1"/>
    </source>
</evidence>
<sequence>MTTVVELLAAEQVTFCVDTNILIEFQALASLPWHELAPAATSIRIIVPTKVGAEMDEHKFSSGRLRKRAAEFSDLVRRLEQNNYAPINLRDARPLVTFEFGALFKAKDLDGEQFELTDADNRVVAEVFRTSVDVPALVFMADAARSCGRIPNLRY</sequence>
<dbReference type="AlphaFoldDB" id="A0A1R3V8K7"/>
<dbReference type="EMBL" id="FTPD01000019">
    <property type="protein sequence ID" value="SIT56164.1"/>
    <property type="molecule type" value="Genomic_DNA"/>
</dbReference>
<dbReference type="STRING" id="1631249.BQ8794_260020"/>
<accession>A0A1R3V8K7</accession>
<protein>
    <submittedName>
        <fullName evidence="1">Uncharacterized protein</fullName>
    </submittedName>
</protein>
<reference evidence="2" key="1">
    <citation type="submission" date="2017-01" db="EMBL/GenBank/DDBJ databases">
        <authorList>
            <person name="Brunel B."/>
        </authorList>
    </citation>
    <scope>NUCLEOTIDE SEQUENCE [LARGE SCALE GENOMIC DNA]</scope>
</reference>
<proteinExistence type="predicted"/>
<gene>
    <name evidence="1" type="ORF">BQ8794_260020</name>
</gene>
<name>A0A1R3V8K7_9HYPH</name>
<organism evidence="1 2">
    <name type="scientific">Mesorhizobium prunaredense</name>
    <dbReference type="NCBI Taxonomy" id="1631249"/>
    <lineage>
        <taxon>Bacteria</taxon>
        <taxon>Pseudomonadati</taxon>
        <taxon>Pseudomonadota</taxon>
        <taxon>Alphaproteobacteria</taxon>
        <taxon>Hyphomicrobiales</taxon>
        <taxon>Phyllobacteriaceae</taxon>
        <taxon>Mesorhizobium</taxon>
    </lineage>
</organism>